<proteinExistence type="predicted"/>
<gene>
    <name evidence="1" type="ORF">PARMNEM_LOCUS10356</name>
</gene>
<sequence length="147" mass="16478">MSKRGVVLHGRAREIICNVDKYFESEKQHSVTLIHELKTANISSGPDGNIIMTREIYASILQTLQNASKVTERVVLATGINKNTLTRIRREWRDAEASSSKISTPKKKKREIFGFDIEEDPFQDSGSYYLPSGRNSATSSSVLLGIF</sequence>
<comment type="caution">
    <text evidence="1">The sequence shown here is derived from an EMBL/GenBank/DDBJ whole genome shotgun (WGS) entry which is preliminary data.</text>
</comment>
<name>A0AAV1L687_9NEOP</name>
<accession>A0AAV1L687</accession>
<evidence type="ECO:0000313" key="2">
    <source>
        <dbReference type="Proteomes" id="UP001314205"/>
    </source>
</evidence>
<dbReference type="EMBL" id="CAVLGL010000085">
    <property type="protein sequence ID" value="CAK1589924.1"/>
    <property type="molecule type" value="Genomic_DNA"/>
</dbReference>
<dbReference type="Proteomes" id="UP001314205">
    <property type="component" value="Unassembled WGS sequence"/>
</dbReference>
<organism evidence="1 2">
    <name type="scientific">Parnassius mnemosyne</name>
    <name type="common">clouded apollo</name>
    <dbReference type="NCBI Taxonomy" id="213953"/>
    <lineage>
        <taxon>Eukaryota</taxon>
        <taxon>Metazoa</taxon>
        <taxon>Ecdysozoa</taxon>
        <taxon>Arthropoda</taxon>
        <taxon>Hexapoda</taxon>
        <taxon>Insecta</taxon>
        <taxon>Pterygota</taxon>
        <taxon>Neoptera</taxon>
        <taxon>Endopterygota</taxon>
        <taxon>Lepidoptera</taxon>
        <taxon>Glossata</taxon>
        <taxon>Ditrysia</taxon>
        <taxon>Papilionoidea</taxon>
        <taxon>Papilionidae</taxon>
        <taxon>Parnassiinae</taxon>
        <taxon>Parnassini</taxon>
        <taxon>Parnassius</taxon>
        <taxon>Driopa</taxon>
    </lineage>
</organism>
<evidence type="ECO:0000313" key="1">
    <source>
        <dbReference type="EMBL" id="CAK1589924.1"/>
    </source>
</evidence>
<reference evidence="1 2" key="1">
    <citation type="submission" date="2023-11" db="EMBL/GenBank/DDBJ databases">
        <authorList>
            <person name="Hedman E."/>
            <person name="Englund M."/>
            <person name="Stromberg M."/>
            <person name="Nyberg Akerstrom W."/>
            <person name="Nylinder S."/>
            <person name="Jareborg N."/>
            <person name="Kallberg Y."/>
            <person name="Kronander E."/>
        </authorList>
    </citation>
    <scope>NUCLEOTIDE SEQUENCE [LARGE SCALE GENOMIC DNA]</scope>
</reference>
<keyword evidence="2" id="KW-1185">Reference proteome</keyword>
<dbReference type="AlphaFoldDB" id="A0AAV1L687"/>
<protein>
    <submittedName>
        <fullName evidence="1">Uncharacterized protein</fullName>
    </submittedName>
</protein>